<organism evidence="4 5">
    <name type="scientific">Pedobacter cryoconitis</name>
    <dbReference type="NCBI Taxonomy" id="188932"/>
    <lineage>
        <taxon>Bacteria</taxon>
        <taxon>Pseudomonadati</taxon>
        <taxon>Bacteroidota</taxon>
        <taxon>Sphingobacteriia</taxon>
        <taxon>Sphingobacteriales</taxon>
        <taxon>Sphingobacteriaceae</taxon>
        <taxon>Pedobacter</taxon>
    </lineage>
</organism>
<protein>
    <submittedName>
        <fullName evidence="4">Acetyltransferase (GNAT) family protein</fullName>
    </submittedName>
</protein>
<dbReference type="SUPFAM" id="SSF55729">
    <property type="entry name" value="Acyl-CoA N-acyltransferases (Nat)"/>
    <property type="match status" value="2"/>
</dbReference>
<dbReference type="EMBL" id="QLLR01000039">
    <property type="protein sequence ID" value="RAJ22387.1"/>
    <property type="molecule type" value="Genomic_DNA"/>
</dbReference>
<dbReference type="Pfam" id="PF00583">
    <property type="entry name" value="Acetyltransf_1"/>
    <property type="match status" value="2"/>
</dbReference>
<comment type="caution">
    <text evidence="4">The sequence shown here is derived from an EMBL/GenBank/DDBJ whole genome shotgun (WGS) entry which is preliminary data.</text>
</comment>
<accession>A0A327S9E2</accession>
<dbReference type="Gene3D" id="3.40.630.30">
    <property type="match status" value="2"/>
</dbReference>
<dbReference type="PROSITE" id="PS51186">
    <property type="entry name" value="GNAT"/>
    <property type="match status" value="2"/>
</dbReference>
<evidence type="ECO:0000259" key="3">
    <source>
        <dbReference type="PROSITE" id="PS51186"/>
    </source>
</evidence>
<feature type="domain" description="N-acetyltransferase" evidence="3">
    <location>
        <begin position="154"/>
        <end position="280"/>
    </location>
</feature>
<keyword evidence="2" id="KW-0012">Acyltransferase</keyword>
<dbReference type="GO" id="GO:0016747">
    <property type="term" value="F:acyltransferase activity, transferring groups other than amino-acyl groups"/>
    <property type="evidence" value="ECO:0007669"/>
    <property type="project" value="InterPro"/>
</dbReference>
<dbReference type="PANTHER" id="PTHR43420">
    <property type="entry name" value="ACETYLTRANSFERASE"/>
    <property type="match status" value="1"/>
</dbReference>
<dbReference type="Proteomes" id="UP000249754">
    <property type="component" value="Unassembled WGS sequence"/>
</dbReference>
<evidence type="ECO:0000256" key="2">
    <source>
        <dbReference type="ARBA" id="ARBA00023315"/>
    </source>
</evidence>
<sequence>MEITTLENISIDSIVEVLNQSFSDYIVPLQLNSEQLEFKIFAENVKLNLSVGVFSSGKLIGFMLHGLNQVDGKLSAYNAATGVVPGYRGKGLVGEMYAFLLPELKALGVEQMLLEVIVGNNAGIRAYEKMDYQVNRTLDCFNGAVQTVEKAPVAVIRDLTQFDWDKLTSFWTIKPSWQNSVATLEKSKDRCTAVGAYLNEELIGYLVYNPVSRKIHQIAVSAAHRRKGVATQLVNKMIASIDPKTLSMNNVDTSSPETIAFFKSLGLSNPIAQLEMKRRL</sequence>
<evidence type="ECO:0000256" key="1">
    <source>
        <dbReference type="ARBA" id="ARBA00022679"/>
    </source>
</evidence>
<dbReference type="InterPro" id="IPR000182">
    <property type="entry name" value="GNAT_dom"/>
</dbReference>
<dbReference type="InterPro" id="IPR050680">
    <property type="entry name" value="YpeA/RimI_acetyltransf"/>
</dbReference>
<evidence type="ECO:0000313" key="4">
    <source>
        <dbReference type="EMBL" id="RAJ22387.1"/>
    </source>
</evidence>
<keyword evidence="1 4" id="KW-0808">Transferase</keyword>
<name>A0A327S9E2_9SPHI</name>
<dbReference type="InterPro" id="IPR016181">
    <property type="entry name" value="Acyl_CoA_acyltransferase"/>
</dbReference>
<dbReference type="PANTHER" id="PTHR43420:SF44">
    <property type="entry name" value="ACETYLTRANSFERASE YPEA"/>
    <property type="match status" value="1"/>
</dbReference>
<dbReference type="CDD" id="cd04301">
    <property type="entry name" value="NAT_SF"/>
    <property type="match status" value="2"/>
</dbReference>
<gene>
    <name evidence="4" type="ORF">LY11_04852</name>
</gene>
<dbReference type="AlphaFoldDB" id="A0A327S9E2"/>
<feature type="domain" description="N-acetyltransferase" evidence="3">
    <location>
        <begin position="1"/>
        <end position="152"/>
    </location>
</feature>
<dbReference type="OrthoDB" id="4228396at2"/>
<dbReference type="RefSeq" id="WP_111636157.1">
    <property type="nucleotide sequence ID" value="NZ_QLLR01000039.1"/>
</dbReference>
<reference evidence="4 5" key="1">
    <citation type="submission" date="2018-06" db="EMBL/GenBank/DDBJ databases">
        <title>Genomic Encyclopedia of Archaeal and Bacterial Type Strains, Phase II (KMG-II): from individual species to whole genera.</title>
        <authorList>
            <person name="Goeker M."/>
        </authorList>
    </citation>
    <scope>NUCLEOTIDE SEQUENCE [LARGE SCALE GENOMIC DNA]</scope>
    <source>
        <strain evidence="4 5">DSM 14825</strain>
    </source>
</reference>
<evidence type="ECO:0000313" key="5">
    <source>
        <dbReference type="Proteomes" id="UP000249754"/>
    </source>
</evidence>
<proteinExistence type="predicted"/>